<gene>
    <name evidence="2" type="ORF">SB4_01365</name>
</gene>
<name>A0A147J384_9SPHN</name>
<evidence type="ECO:0000313" key="2">
    <source>
        <dbReference type="EMBL" id="KTW03117.1"/>
    </source>
</evidence>
<sequence>MSARNGAKAAPARTDSSRLSATPAIEAAPSIRTIRSPVMAVPLDDRASSSIAPPSSFRPRRSLASCSVPASLAWR</sequence>
<organism evidence="2 3">
    <name type="scientific">Sphingomonas sanguinis</name>
    <dbReference type="NCBI Taxonomy" id="33051"/>
    <lineage>
        <taxon>Bacteria</taxon>
        <taxon>Pseudomonadati</taxon>
        <taxon>Pseudomonadota</taxon>
        <taxon>Alphaproteobacteria</taxon>
        <taxon>Sphingomonadales</taxon>
        <taxon>Sphingomonadaceae</taxon>
        <taxon>Sphingomonas</taxon>
    </lineage>
</organism>
<proteinExistence type="predicted"/>
<protein>
    <submittedName>
        <fullName evidence="2">Uncharacterized protein</fullName>
    </submittedName>
</protein>
<evidence type="ECO:0000313" key="3">
    <source>
        <dbReference type="Proteomes" id="UP000074072"/>
    </source>
</evidence>
<dbReference type="Proteomes" id="UP000074072">
    <property type="component" value="Unassembled WGS sequence"/>
</dbReference>
<dbReference type="PATRIC" id="fig|33051.4.peg.2170"/>
<feature type="region of interest" description="Disordered" evidence="1">
    <location>
        <begin position="1"/>
        <end position="24"/>
    </location>
</feature>
<evidence type="ECO:0000256" key="1">
    <source>
        <dbReference type="SAM" id="MobiDB-lite"/>
    </source>
</evidence>
<reference evidence="2 3" key="1">
    <citation type="journal article" date="2016" name="Front. Microbiol.">
        <title>Genomic Resource of Rice Seed Associated Bacteria.</title>
        <authorList>
            <person name="Midha S."/>
            <person name="Bansal K."/>
            <person name="Sharma S."/>
            <person name="Kumar N."/>
            <person name="Patil P.P."/>
            <person name="Chaudhry V."/>
            <person name="Patil P.B."/>
        </authorList>
    </citation>
    <scope>NUCLEOTIDE SEQUENCE [LARGE SCALE GENOMIC DNA]</scope>
    <source>
        <strain evidence="2 3">SB4</strain>
    </source>
</reference>
<feature type="region of interest" description="Disordered" evidence="1">
    <location>
        <begin position="45"/>
        <end position="75"/>
    </location>
</feature>
<dbReference type="AlphaFoldDB" id="A0A147J384"/>
<accession>A0A147J384</accession>
<comment type="caution">
    <text evidence="2">The sequence shown here is derived from an EMBL/GenBank/DDBJ whole genome shotgun (WGS) entry which is preliminary data.</text>
</comment>
<dbReference type="EMBL" id="LDTE01000004">
    <property type="protein sequence ID" value="KTW03117.1"/>
    <property type="molecule type" value="Genomic_DNA"/>
</dbReference>